<proteinExistence type="predicted"/>
<dbReference type="EMBL" id="AZIT01000053">
    <property type="protein sequence ID" value="ETZ17410.1"/>
    <property type="molecule type" value="Genomic_DNA"/>
</dbReference>
<organism evidence="1 2">
    <name type="scientific">Borrelia duttonii CR2A</name>
    <dbReference type="NCBI Taxonomy" id="1432657"/>
    <lineage>
        <taxon>Bacteria</taxon>
        <taxon>Pseudomonadati</taxon>
        <taxon>Spirochaetota</taxon>
        <taxon>Spirochaetia</taxon>
        <taxon>Spirochaetales</taxon>
        <taxon>Borreliaceae</taxon>
        <taxon>Borrelia</taxon>
    </lineage>
</organism>
<evidence type="ECO:0000313" key="1">
    <source>
        <dbReference type="EMBL" id="ETZ17410.1"/>
    </source>
</evidence>
<sequence length="50" mass="5887">MSYFYWRESLLLSSKNIFKIKINPFINTYSSTNDGGDGLIIYKKEISNYI</sequence>
<dbReference type="PATRIC" id="fig|1432657.3.peg.1592"/>
<gene>
    <name evidence="1" type="ORF">BDCR2A_01676</name>
</gene>
<comment type="caution">
    <text evidence="1">The sequence shown here is derived from an EMBL/GenBank/DDBJ whole genome shotgun (WGS) entry which is preliminary data.</text>
</comment>
<name>W6TG70_9SPIR</name>
<evidence type="ECO:0000313" key="2">
    <source>
        <dbReference type="Proteomes" id="UP000019148"/>
    </source>
</evidence>
<dbReference type="AlphaFoldDB" id="W6TG70"/>
<protein>
    <submittedName>
        <fullName evidence="1">Uncharacterized protein</fullName>
    </submittedName>
</protein>
<dbReference type="Proteomes" id="UP000019148">
    <property type="component" value="Unassembled WGS sequence"/>
</dbReference>
<accession>W6TG70</accession>
<reference evidence="1 2" key="1">
    <citation type="submission" date="2013-12" db="EMBL/GenBank/DDBJ databases">
        <title>Comparative genomics of relapsing fever spirochetes.</title>
        <authorList>
            <person name="Schwan T.G."/>
            <person name="Raffel S.J."/>
            <person name="Porcella S.F."/>
        </authorList>
    </citation>
    <scope>NUCLEOTIDE SEQUENCE [LARGE SCALE GENOMIC DNA]</scope>
    <source>
        <strain evidence="1 2">CR2A</strain>
    </source>
</reference>